<dbReference type="PROSITE" id="PS50951">
    <property type="entry name" value="SARAH"/>
    <property type="match status" value="1"/>
</dbReference>
<dbReference type="InterPro" id="IPR001202">
    <property type="entry name" value="WW_dom"/>
</dbReference>
<dbReference type="SUPFAM" id="SSF51045">
    <property type="entry name" value="WW domain"/>
    <property type="match status" value="2"/>
</dbReference>
<feature type="region of interest" description="Disordered" evidence="3">
    <location>
        <begin position="108"/>
        <end position="161"/>
    </location>
</feature>
<comment type="caution">
    <text evidence="6">The sequence shown here is derived from an EMBL/GenBank/DDBJ whole genome shotgun (WGS) entry which is preliminary data.</text>
</comment>
<evidence type="ECO:0000313" key="6">
    <source>
        <dbReference type="EMBL" id="KAH9526651.1"/>
    </source>
</evidence>
<feature type="compositionally biased region" description="Polar residues" evidence="3">
    <location>
        <begin position="136"/>
        <end position="161"/>
    </location>
</feature>
<feature type="region of interest" description="Disordered" evidence="3">
    <location>
        <begin position="615"/>
        <end position="684"/>
    </location>
</feature>
<feature type="region of interest" description="Disordered" evidence="3">
    <location>
        <begin position="806"/>
        <end position="841"/>
    </location>
</feature>
<evidence type="ECO:0000256" key="1">
    <source>
        <dbReference type="ARBA" id="ARBA00022553"/>
    </source>
</evidence>
<evidence type="ECO:0000259" key="4">
    <source>
        <dbReference type="PROSITE" id="PS50020"/>
    </source>
</evidence>
<dbReference type="Gene3D" id="2.20.70.10">
    <property type="match status" value="2"/>
</dbReference>
<dbReference type="GO" id="GO:0035329">
    <property type="term" value="P:hippo signaling"/>
    <property type="evidence" value="ECO:0007669"/>
    <property type="project" value="InterPro"/>
</dbReference>
<dbReference type="FunFam" id="2.20.70.10:FF:000035">
    <property type="entry name" value="Salvador homolog 1 (Drosophila)"/>
    <property type="match status" value="1"/>
</dbReference>
<feature type="region of interest" description="Disordered" evidence="3">
    <location>
        <begin position="487"/>
        <end position="541"/>
    </location>
</feature>
<dbReference type="Proteomes" id="UP000790347">
    <property type="component" value="Unassembled WGS sequence"/>
</dbReference>
<sequence length="1228" mass="135143">MVLPITLAVMPKKKDHHHHSSNYSNIGVAGKYTKKESPPNLPIINIWTSSSLSTTTNSKLSTVNNRQLNNVYSSAITAGVSHQQNSSISNLLASSFSTSITNLAFIGQQQPSPNVNNNNAKQQQSPQIQQQHHFHANSTSNLFNQHQNPTNSGSTIPNLSTKANHLTSTTADHCNNSRMTRASSQMTINNNGCYQVPTTGPIFASTSSKTTNSMMATSGTNNSQLKSTPSSSNSSLQSIHNNYNGQLIDSSPSSSSMTIMTTSSLTTNNNSAMYQSISGCRQQSFQRHGQQPQQQNAVASQIALRATSSTALGGINDPNIIVTQTTIPTTTTASNYLQLNHQHSKMWISQPTLRASSPSQSSSQIRSMMNLNQMVSGSVASNNNQPVGSSFTSNNCQNNPTHSNCYSNHQQQQLSNYVQQQQASHQIMLMNSLVHDFHKQQQQQHNASSNSSINQAIDSFPSNYYSPSSSLSSIHENSSTSITNLNSSQQQFSQLQSSSSQSSMNNYSPKTSNKQESNWTQQQNRMPISQQQQQAQHLYQNTSSCSSINNLANIMKSSSSSTGINHNNGSNTTLDSFAENMQIQMYHKQIQEQYSKQQTQELLARVLSAAATTAPNTYSQQQEQQIQPQPNVGCSTSSSQSSLSSLQSGPFKSSSNQALSIGVGGSNSKSNSNQNLTSCVSNSNLSMNTTTTQQMENASSPATTTAIAGSSCAIAVNNNNNNGQEESLPLPPGWSIDFTLRGRKYYIDHNTKTTHWSHPLESEGLPTGWERVTSSEYGVYYVNHITRQTQFEHPLAARYGQKLMPTTNTTTTNTSVGPSCWSNPQPSQSQQLTNPQQQHSQQHIYVNAANIQQLLNLSKEMAASLPKEENHTISDNHVYSNVHLLSQQLLQKHHQQQQKLQLTPLLENDGGSSASFLANDSGQYANTGNLNRLSSSELNNSSGDKSFDNQKMNPSSLPQHRLLSNALLRSTQLLNNCSNEQMDKIDHNVDGITNLSKSIEPICLPSPLRQHHQPSTALPLPPRPSRINDCIVPANPYLTEEIPHWLYIYSKAPPEHDHKLKWELFRLPELDCFQAMLNRLYRTDMERLVISYEIIRNALLREIERRTTENKHKFTAININDKNDNIPSTNKDKNNSALLSQLIQPNDDIEASESSPEPPPEFRNENHLTPSTTNSIICSPSLNSITIISSPSLSQSDNSTLTTTISPSSIPSFVSISHLFTAEEETKV</sequence>
<dbReference type="CDD" id="cd21433">
    <property type="entry name" value="SARAH_Sav"/>
    <property type="match status" value="1"/>
</dbReference>
<dbReference type="GO" id="GO:0043065">
    <property type="term" value="P:positive regulation of apoptotic process"/>
    <property type="evidence" value="ECO:0007669"/>
    <property type="project" value="TreeGrafter"/>
</dbReference>
<dbReference type="PANTHER" id="PTHR47522">
    <property type="entry name" value="SALVADOR FAMILY WW DOMAIN-CONTAINING PROTEIN 1"/>
    <property type="match status" value="1"/>
</dbReference>
<feature type="compositionally biased region" description="Low complexity" evidence="3">
    <location>
        <begin position="440"/>
        <end position="460"/>
    </location>
</feature>
<dbReference type="SMART" id="SM00456">
    <property type="entry name" value="WW"/>
    <property type="match status" value="2"/>
</dbReference>
<feature type="compositionally biased region" description="Low complexity" evidence="3">
    <location>
        <begin position="929"/>
        <end position="942"/>
    </location>
</feature>
<dbReference type="GO" id="GO:0006915">
    <property type="term" value="P:apoptotic process"/>
    <property type="evidence" value="ECO:0007669"/>
    <property type="project" value="InterPro"/>
</dbReference>
<feature type="domain" description="WW" evidence="4">
    <location>
        <begin position="728"/>
        <end position="761"/>
    </location>
</feature>
<name>A0A922I7Z6_DERFA</name>
<evidence type="ECO:0000259" key="5">
    <source>
        <dbReference type="PROSITE" id="PS50951"/>
    </source>
</evidence>
<feature type="compositionally biased region" description="Low complexity" evidence="3">
    <location>
        <begin position="620"/>
        <end position="655"/>
    </location>
</feature>
<feature type="region of interest" description="Disordered" evidence="3">
    <location>
        <begin position="1147"/>
        <end position="1175"/>
    </location>
</feature>
<dbReference type="GO" id="GO:0060090">
    <property type="term" value="F:molecular adaptor activity"/>
    <property type="evidence" value="ECO:0007669"/>
    <property type="project" value="InterPro"/>
</dbReference>
<feature type="compositionally biased region" description="Low complexity" evidence="3">
    <location>
        <begin position="221"/>
        <end position="236"/>
    </location>
</feature>
<dbReference type="EMBL" id="ASGP02000001">
    <property type="protein sequence ID" value="KAH9526651.1"/>
    <property type="molecule type" value="Genomic_DNA"/>
</dbReference>
<reference evidence="6" key="1">
    <citation type="submission" date="2013-05" db="EMBL/GenBank/DDBJ databases">
        <authorList>
            <person name="Yim A.K.Y."/>
            <person name="Chan T.F."/>
            <person name="Ji K.M."/>
            <person name="Liu X.Y."/>
            <person name="Zhou J.W."/>
            <person name="Li R.Q."/>
            <person name="Yang K.Y."/>
            <person name="Li J."/>
            <person name="Li M."/>
            <person name="Law P.T.W."/>
            <person name="Wu Y.L."/>
            <person name="Cai Z.L."/>
            <person name="Qin H."/>
            <person name="Bao Y."/>
            <person name="Leung R.K.K."/>
            <person name="Ng P.K.S."/>
            <person name="Zou J."/>
            <person name="Zhong X.J."/>
            <person name="Ran P.X."/>
            <person name="Zhong N.S."/>
            <person name="Liu Z.G."/>
            <person name="Tsui S.K.W."/>
        </authorList>
    </citation>
    <scope>NUCLEOTIDE SEQUENCE</scope>
    <source>
        <strain evidence="6">Derf</strain>
        <tissue evidence="6">Whole organism</tissue>
    </source>
</reference>
<feature type="compositionally biased region" description="Polar residues" evidence="3">
    <location>
        <begin position="504"/>
        <end position="529"/>
    </location>
</feature>
<feature type="compositionally biased region" description="Low complexity" evidence="3">
    <location>
        <begin position="108"/>
        <end position="131"/>
    </location>
</feature>
<keyword evidence="7" id="KW-1185">Reference proteome</keyword>
<feature type="compositionally biased region" description="Low complexity" evidence="3">
    <location>
        <begin position="487"/>
        <end position="503"/>
    </location>
</feature>
<protein>
    <submittedName>
        <fullName evidence="6">Salvador WW domain containing protein 1</fullName>
    </submittedName>
</protein>
<feature type="region of interest" description="Disordered" evidence="3">
    <location>
        <begin position="927"/>
        <end position="957"/>
    </location>
</feature>
<evidence type="ECO:0000256" key="3">
    <source>
        <dbReference type="SAM" id="MobiDB-lite"/>
    </source>
</evidence>
<feature type="region of interest" description="Disordered" evidence="3">
    <location>
        <begin position="438"/>
        <end position="460"/>
    </location>
</feature>
<dbReference type="InterPro" id="IPR036020">
    <property type="entry name" value="WW_dom_sf"/>
</dbReference>
<feature type="region of interest" description="Disordered" evidence="3">
    <location>
        <begin position="205"/>
        <end position="236"/>
    </location>
</feature>
<dbReference type="AlphaFoldDB" id="A0A922I7Z6"/>
<dbReference type="InterPro" id="IPR011524">
    <property type="entry name" value="SARAH_dom"/>
</dbReference>
<feature type="domain" description="SARAH" evidence="5">
    <location>
        <begin position="1059"/>
        <end position="1106"/>
    </location>
</feature>
<feature type="domain" description="WW" evidence="4">
    <location>
        <begin position="763"/>
        <end position="796"/>
    </location>
</feature>
<dbReference type="PANTHER" id="PTHR47522:SF2">
    <property type="entry name" value="PROTEIN SALVADOR HOMOLOG 1"/>
    <property type="match status" value="1"/>
</dbReference>
<dbReference type="CDD" id="cd00201">
    <property type="entry name" value="WW"/>
    <property type="match status" value="2"/>
</dbReference>
<dbReference type="GO" id="GO:0008285">
    <property type="term" value="P:negative regulation of cell population proliferation"/>
    <property type="evidence" value="ECO:0007669"/>
    <property type="project" value="TreeGrafter"/>
</dbReference>
<dbReference type="PROSITE" id="PS01159">
    <property type="entry name" value="WW_DOMAIN_1"/>
    <property type="match status" value="1"/>
</dbReference>
<evidence type="ECO:0000256" key="2">
    <source>
        <dbReference type="ARBA" id="ARBA00022737"/>
    </source>
</evidence>
<proteinExistence type="predicted"/>
<accession>A0A922I7Z6</accession>
<keyword evidence="1" id="KW-0597">Phosphoprotein</keyword>
<gene>
    <name evidence="6" type="primary">SAV1</name>
    <name evidence="6" type="ORF">DERF_000717</name>
</gene>
<dbReference type="GO" id="GO:0005829">
    <property type="term" value="C:cytosol"/>
    <property type="evidence" value="ECO:0007669"/>
    <property type="project" value="TreeGrafter"/>
</dbReference>
<feature type="compositionally biased region" description="Polar residues" evidence="3">
    <location>
        <begin position="205"/>
        <end position="220"/>
    </location>
</feature>
<dbReference type="InterPro" id="IPR030030">
    <property type="entry name" value="Sav"/>
</dbReference>
<organism evidence="6 7">
    <name type="scientific">Dermatophagoides farinae</name>
    <name type="common">American house dust mite</name>
    <dbReference type="NCBI Taxonomy" id="6954"/>
    <lineage>
        <taxon>Eukaryota</taxon>
        <taxon>Metazoa</taxon>
        <taxon>Ecdysozoa</taxon>
        <taxon>Arthropoda</taxon>
        <taxon>Chelicerata</taxon>
        <taxon>Arachnida</taxon>
        <taxon>Acari</taxon>
        <taxon>Acariformes</taxon>
        <taxon>Sarcoptiformes</taxon>
        <taxon>Astigmata</taxon>
        <taxon>Psoroptidia</taxon>
        <taxon>Analgoidea</taxon>
        <taxon>Pyroglyphidae</taxon>
        <taxon>Dermatophagoidinae</taxon>
        <taxon>Dermatophagoides</taxon>
    </lineage>
</organism>
<dbReference type="Pfam" id="PF00397">
    <property type="entry name" value="WW"/>
    <property type="match status" value="2"/>
</dbReference>
<evidence type="ECO:0000313" key="7">
    <source>
        <dbReference type="Proteomes" id="UP000790347"/>
    </source>
</evidence>
<reference evidence="6" key="2">
    <citation type="journal article" date="2022" name="Res Sq">
        <title>Comparative Genomics Reveals Insights into the Divergent Evolution of Astigmatic Mites and Household Pest Adaptations.</title>
        <authorList>
            <person name="Xiong Q."/>
            <person name="Wan A.T.-Y."/>
            <person name="Liu X.-Y."/>
            <person name="Fung C.S.-H."/>
            <person name="Xiao X."/>
            <person name="Malainual N."/>
            <person name="Hou J."/>
            <person name="Wang L."/>
            <person name="Wang M."/>
            <person name="Yang K."/>
            <person name="Cui Y."/>
            <person name="Leung E."/>
            <person name="Nong W."/>
            <person name="Shin S.-K."/>
            <person name="Au S."/>
            <person name="Jeong K.Y."/>
            <person name="Chew F.T."/>
            <person name="Hui J."/>
            <person name="Leung T.F."/>
            <person name="Tungtrongchitr A."/>
            <person name="Zhong N."/>
            <person name="Liu Z."/>
            <person name="Tsui S."/>
        </authorList>
    </citation>
    <scope>NUCLEOTIDE SEQUENCE</scope>
    <source>
        <strain evidence="6">Derf</strain>
        <tissue evidence="6">Whole organism</tissue>
    </source>
</reference>
<feature type="compositionally biased region" description="Low complexity" evidence="3">
    <location>
        <begin position="666"/>
        <end position="684"/>
    </location>
</feature>
<dbReference type="PROSITE" id="PS50020">
    <property type="entry name" value="WW_DOMAIN_2"/>
    <property type="match status" value="2"/>
</dbReference>
<keyword evidence="2" id="KW-0677">Repeat</keyword>